<dbReference type="EMBL" id="JADBGQ010000003">
    <property type="protein sequence ID" value="KAG5404334.1"/>
    <property type="molecule type" value="Genomic_DNA"/>
</dbReference>
<reference evidence="3 4" key="1">
    <citation type="submission" date="2021-03" db="EMBL/GenBank/DDBJ databases">
        <authorList>
            <person name="King G.J."/>
            <person name="Bancroft I."/>
            <person name="Baten A."/>
            <person name="Bloomfield J."/>
            <person name="Borpatragohain P."/>
            <person name="He Z."/>
            <person name="Irish N."/>
            <person name="Irwin J."/>
            <person name="Liu K."/>
            <person name="Mauleon R.P."/>
            <person name="Moore J."/>
            <person name="Morris R."/>
            <person name="Ostergaard L."/>
            <person name="Wang B."/>
            <person name="Wells R."/>
        </authorList>
    </citation>
    <scope>NUCLEOTIDE SEQUENCE [LARGE SCALE GENOMIC DNA]</scope>
    <source>
        <strain evidence="3">R-o-18</strain>
        <tissue evidence="3">Leaf</tissue>
    </source>
</reference>
<dbReference type="PANTHER" id="PTHR21470">
    <property type="entry name" value="RAB6-INTERACTING PROTEIN GORAB"/>
    <property type="match status" value="1"/>
</dbReference>
<accession>A0ABQ7N073</accession>
<evidence type="ECO:0000256" key="1">
    <source>
        <dbReference type="SAM" id="Coils"/>
    </source>
</evidence>
<proteinExistence type="predicted"/>
<feature type="compositionally biased region" description="Polar residues" evidence="2">
    <location>
        <begin position="187"/>
        <end position="216"/>
    </location>
</feature>
<comment type="caution">
    <text evidence="3">The sequence shown here is derived from an EMBL/GenBank/DDBJ whole genome shotgun (WGS) entry which is preliminary data.</text>
</comment>
<feature type="compositionally biased region" description="Basic residues" evidence="2">
    <location>
        <begin position="240"/>
        <end position="251"/>
    </location>
</feature>
<dbReference type="InterPro" id="IPR007033">
    <property type="entry name" value="GORAB"/>
</dbReference>
<protein>
    <recommendedName>
        <fullName evidence="5">RAB6-interacting golgin</fullName>
    </recommendedName>
</protein>
<evidence type="ECO:0000256" key="2">
    <source>
        <dbReference type="SAM" id="MobiDB-lite"/>
    </source>
</evidence>
<evidence type="ECO:0000313" key="4">
    <source>
        <dbReference type="Proteomes" id="UP000823674"/>
    </source>
</evidence>
<gene>
    <name evidence="3" type="primary">A03p020740.1_BraROA</name>
    <name evidence="3" type="ORF">IGI04_010453</name>
</gene>
<dbReference type="Pfam" id="PF04949">
    <property type="entry name" value="Transcrip_act"/>
    <property type="match status" value="2"/>
</dbReference>
<organism evidence="3 4">
    <name type="scientific">Brassica rapa subsp. trilocularis</name>
    <dbReference type="NCBI Taxonomy" id="1813537"/>
    <lineage>
        <taxon>Eukaryota</taxon>
        <taxon>Viridiplantae</taxon>
        <taxon>Streptophyta</taxon>
        <taxon>Embryophyta</taxon>
        <taxon>Tracheophyta</taxon>
        <taxon>Spermatophyta</taxon>
        <taxon>Magnoliopsida</taxon>
        <taxon>eudicotyledons</taxon>
        <taxon>Gunneridae</taxon>
        <taxon>Pentapetalae</taxon>
        <taxon>rosids</taxon>
        <taxon>malvids</taxon>
        <taxon>Brassicales</taxon>
        <taxon>Brassicaceae</taxon>
        <taxon>Brassiceae</taxon>
        <taxon>Brassica</taxon>
    </lineage>
</organism>
<evidence type="ECO:0000313" key="3">
    <source>
        <dbReference type="EMBL" id="KAG5404334.1"/>
    </source>
</evidence>
<sequence length="486" mass="55689">MARSNAGDGVGTTRMAEAPLNNEMMFHRSMSTSSCLFTEDEDMTRTALSEFKAKESEIERRKMEIRERVQAQLDRVEEETRRLATIREELESLADPTRKEVLMIRKKIDSVYKELRPLSYSVQKKQREYKEAVDAFNEKNLEKIQLITKLMEEIGQLAGESENLKLKKLEDLSKSIYRRLVKDNRNPLTIQQTKTDTPSAIKTPSPRKASSQNPPRSANIGLLEEPHRNSTEDSSSCFGLRKKSSKNHKEKPKMTQTNAGAGTGAAATTEPPQSNEMVLHTGSLSFSSHMSKEDEEMTRSALSAFKAKEDEIDKRRMEVRERIQAQLGRVEEETRRLSTIREELESMADPMRKEVSMVRKKIDGVNKELKPLGSTVQKKEREYKEALDTFNEKNREKVQLITKLMELVGESEKLRMKKLEELSKSIETVLTDSSLLIRFNDSNSLDELTELVSPLPEEGFRFRNQTELLGLANTNTRQPDGFIFFL</sequence>
<name>A0ABQ7N073_BRACM</name>
<keyword evidence="1" id="KW-0175">Coiled coil</keyword>
<keyword evidence="4" id="KW-1185">Reference proteome</keyword>
<feature type="coiled-coil region" evidence="1">
    <location>
        <begin position="122"/>
        <end position="167"/>
    </location>
</feature>
<dbReference type="PANTHER" id="PTHR21470:SF11">
    <property type="entry name" value="RAB6-INTERACTING GOLGIN"/>
    <property type="match status" value="1"/>
</dbReference>
<feature type="coiled-coil region" evidence="1">
    <location>
        <begin position="48"/>
        <end position="93"/>
    </location>
</feature>
<feature type="region of interest" description="Disordered" evidence="2">
    <location>
        <begin position="187"/>
        <end position="273"/>
    </location>
</feature>
<evidence type="ECO:0008006" key="5">
    <source>
        <dbReference type="Google" id="ProtNLM"/>
    </source>
</evidence>
<dbReference type="Proteomes" id="UP000823674">
    <property type="component" value="Chromosome A03"/>
</dbReference>